<dbReference type="AlphaFoldDB" id="A0A8B6CJY2"/>
<sequence>MATATESAPLVERAVPTIRFADDSIDLNVPEPDSPTSTFSGNSFNSYFPEFLRSHSFASDQDSDFDELDGLPDVEFPECHGFDVTDGENHAVKGEEDKVLKEPEIKFQDFQRNQNSWLGIWRKER</sequence>
<evidence type="ECO:0000313" key="2">
    <source>
        <dbReference type="Proteomes" id="UP000596742"/>
    </source>
</evidence>
<name>A0A8B6CJY2_MYTGA</name>
<gene>
    <name evidence="1" type="ORF">MGAL_10B042591</name>
</gene>
<evidence type="ECO:0000313" key="1">
    <source>
        <dbReference type="EMBL" id="VDI05851.1"/>
    </source>
</evidence>
<organism evidence="1 2">
    <name type="scientific">Mytilus galloprovincialis</name>
    <name type="common">Mediterranean mussel</name>
    <dbReference type="NCBI Taxonomy" id="29158"/>
    <lineage>
        <taxon>Eukaryota</taxon>
        <taxon>Metazoa</taxon>
        <taxon>Spiralia</taxon>
        <taxon>Lophotrochozoa</taxon>
        <taxon>Mollusca</taxon>
        <taxon>Bivalvia</taxon>
        <taxon>Autobranchia</taxon>
        <taxon>Pteriomorphia</taxon>
        <taxon>Mytilida</taxon>
        <taxon>Mytiloidea</taxon>
        <taxon>Mytilidae</taxon>
        <taxon>Mytilinae</taxon>
        <taxon>Mytilus</taxon>
    </lineage>
</organism>
<dbReference type="Proteomes" id="UP000596742">
    <property type="component" value="Unassembled WGS sequence"/>
</dbReference>
<dbReference type="EMBL" id="UYJE01001863">
    <property type="protein sequence ID" value="VDI05851.1"/>
    <property type="molecule type" value="Genomic_DNA"/>
</dbReference>
<reference evidence="1" key="1">
    <citation type="submission" date="2018-11" db="EMBL/GenBank/DDBJ databases">
        <authorList>
            <person name="Alioto T."/>
            <person name="Alioto T."/>
        </authorList>
    </citation>
    <scope>NUCLEOTIDE SEQUENCE</scope>
</reference>
<protein>
    <submittedName>
        <fullName evidence="1">Uncharacterized protein</fullName>
    </submittedName>
</protein>
<comment type="caution">
    <text evidence="1">The sequence shown here is derived from an EMBL/GenBank/DDBJ whole genome shotgun (WGS) entry which is preliminary data.</text>
</comment>
<keyword evidence="2" id="KW-1185">Reference proteome</keyword>
<accession>A0A8B6CJY2</accession>
<proteinExistence type="predicted"/>